<evidence type="ECO:0000256" key="1">
    <source>
        <dbReference type="ARBA" id="ARBA00004651"/>
    </source>
</evidence>
<dbReference type="OrthoDB" id="3175972at2"/>
<evidence type="ECO:0000256" key="2">
    <source>
        <dbReference type="ARBA" id="ARBA00022475"/>
    </source>
</evidence>
<keyword evidence="4 6" id="KW-1133">Transmembrane helix</keyword>
<feature type="transmembrane region" description="Helical" evidence="6">
    <location>
        <begin position="6"/>
        <end position="29"/>
    </location>
</feature>
<feature type="transmembrane region" description="Helical" evidence="6">
    <location>
        <begin position="148"/>
        <end position="172"/>
    </location>
</feature>
<evidence type="ECO:0000313" key="8">
    <source>
        <dbReference type="Proteomes" id="UP000249166"/>
    </source>
</evidence>
<keyword evidence="5 6" id="KW-0472">Membrane</keyword>
<feature type="transmembrane region" description="Helical" evidence="6">
    <location>
        <begin position="41"/>
        <end position="66"/>
    </location>
</feature>
<dbReference type="PIRSF" id="PIRSF006324">
    <property type="entry name" value="LeuE"/>
    <property type="match status" value="1"/>
</dbReference>
<evidence type="ECO:0000256" key="3">
    <source>
        <dbReference type="ARBA" id="ARBA00022692"/>
    </source>
</evidence>
<dbReference type="PANTHER" id="PTHR30086">
    <property type="entry name" value="ARGININE EXPORTER PROTEIN ARGO"/>
    <property type="match status" value="1"/>
</dbReference>
<dbReference type="PANTHER" id="PTHR30086:SF20">
    <property type="entry name" value="ARGININE EXPORTER PROTEIN ARGO-RELATED"/>
    <property type="match status" value="1"/>
</dbReference>
<evidence type="ECO:0000256" key="6">
    <source>
        <dbReference type="SAM" id="Phobius"/>
    </source>
</evidence>
<dbReference type="GO" id="GO:0005886">
    <property type="term" value="C:plasma membrane"/>
    <property type="evidence" value="ECO:0007669"/>
    <property type="project" value="UniProtKB-SubCell"/>
</dbReference>
<dbReference type="RefSeq" id="WP_111903445.1">
    <property type="nucleotide sequence ID" value="NZ_QLNP01000066.1"/>
</dbReference>
<comment type="subcellular location">
    <subcellularLocation>
        <location evidence="1">Cell membrane</location>
        <topology evidence="1">Multi-pass membrane protein</topology>
    </subcellularLocation>
</comment>
<dbReference type="GO" id="GO:0015171">
    <property type="term" value="F:amino acid transmembrane transporter activity"/>
    <property type="evidence" value="ECO:0007669"/>
    <property type="project" value="TreeGrafter"/>
</dbReference>
<gene>
    <name evidence="7" type="ORF">DBZ45_08245</name>
</gene>
<sequence length="209" mass="21376">MSISDSLLQFALVAALLTVIPGMDTVLVLRTAISGGRGSAFATAAGICTGTVLWGVAAAVGASALLAASETAFTVLKVAGACYMAWLAASMIIRSFRPGTTAEAGPAGPASSRAAWLSGTTTSLLNPKVGVFYMAMIPQFLPPEAPPLLMGVLLPLVHNVEGMAWFAVIILATHHARRWLQSPAVATTTDRIAGVVLLGFAAKIATSKA</sequence>
<dbReference type="EMBL" id="QLNP01000066">
    <property type="protein sequence ID" value="RAM37825.1"/>
    <property type="molecule type" value="Genomic_DNA"/>
</dbReference>
<name>A0A328HK61_ARTGO</name>
<organism evidence="7 8">
    <name type="scientific">Arthrobacter globiformis</name>
    <dbReference type="NCBI Taxonomy" id="1665"/>
    <lineage>
        <taxon>Bacteria</taxon>
        <taxon>Bacillati</taxon>
        <taxon>Actinomycetota</taxon>
        <taxon>Actinomycetes</taxon>
        <taxon>Micrococcales</taxon>
        <taxon>Micrococcaceae</taxon>
        <taxon>Arthrobacter</taxon>
    </lineage>
</organism>
<keyword evidence="2" id="KW-1003">Cell membrane</keyword>
<accession>A0A328HK61</accession>
<reference evidence="7 8" key="1">
    <citation type="submission" date="2018-04" db="EMBL/GenBank/DDBJ databases">
        <title>Bacteria isolated from cave deposits of Manipur.</title>
        <authorList>
            <person name="Sahoo D."/>
            <person name="Sarangthem I."/>
            <person name="Nandeibam J."/>
        </authorList>
    </citation>
    <scope>NUCLEOTIDE SEQUENCE [LARGE SCALE GENOMIC DNA]</scope>
    <source>
        <strain evidence="8">mrc11</strain>
    </source>
</reference>
<protein>
    <submittedName>
        <fullName evidence="7">LysE family translocator</fullName>
    </submittedName>
</protein>
<feature type="transmembrane region" description="Helical" evidence="6">
    <location>
        <begin position="114"/>
        <end position="136"/>
    </location>
</feature>
<evidence type="ECO:0000313" key="7">
    <source>
        <dbReference type="EMBL" id="RAM37825.1"/>
    </source>
</evidence>
<dbReference type="Proteomes" id="UP000249166">
    <property type="component" value="Unassembled WGS sequence"/>
</dbReference>
<dbReference type="AlphaFoldDB" id="A0A328HK61"/>
<dbReference type="Pfam" id="PF01810">
    <property type="entry name" value="LysE"/>
    <property type="match status" value="1"/>
</dbReference>
<feature type="transmembrane region" description="Helical" evidence="6">
    <location>
        <begin position="72"/>
        <end position="93"/>
    </location>
</feature>
<evidence type="ECO:0000256" key="4">
    <source>
        <dbReference type="ARBA" id="ARBA00022989"/>
    </source>
</evidence>
<proteinExistence type="predicted"/>
<dbReference type="InterPro" id="IPR001123">
    <property type="entry name" value="LeuE-type"/>
</dbReference>
<keyword evidence="3 6" id="KW-0812">Transmembrane</keyword>
<evidence type="ECO:0000256" key="5">
    <source>
        <dbReference type="ARBA" id="ARBA00023136"/>
    </source>
</evidence>
<comment type="caution">
    <text evidence="7">The sequence shown here is derived from an EMBL/GenBank/DDBJ whole genome shotgun (WGS) entry which is preliminary data.</text>
</comment>